<comment type="subcellular location">
    <subcellularLocation>
        <location evidence="8">Cytoplasm</location>
    </subcellularLocation>
</comment>
<dbReference type="PIRSF" id="PIRSF000729">
    <property type="entry name" value="GK"/>
    <property type="match status" value="1"/>
</dbReference>
<feature type="binding site" evidence="8">
    <location>
        <begin position="218"/>
        <end position="224"/>
    </location>
    <ligand>
        <name>ATP</name>
        <dbReference type="ChEBI" id="CHEBI:30616"/>
    </ligand>
</feature>
<dbReference type="CDD" id="cd04242">
    <property type="entry name" value="AAK_G5K_ProB"/>
    <property type="match status" value="1"/>
</dbReference>
<feature type="binding site" evidence="8">
    <location>
        <position position="13"/>
    </location>
    <ligand>
        <name>ATP</name>
        <dbReference type="ChEBI" id="CHEBI:30616"/>
    </ligand>
</feature>
<comment type="similarity">
    <text evidence="8">Belongs to the glutamate 5-kinase family.</text>
</comment>
<proteinExistence type="inferred from homology"/>
<name>A0A1Y4LAB4_9FIRM</name>
<dbReference type="AlphaFoldDB" id="A0A1Y4LAB4"/>
<keyword evidence="1 8" id="KW-0963">Cytoplasm</keyword>
<evidence type="ECO:0000256" key="6">
    <source>
        <dbReference type="ARBA" id="ARBA00022777"/>
    </source>
</evidence>
<feature type="binding site" evidence="8">
    <location>
        <begin position="176"/>
        <end position="177"/>
    </location>
    <ligand>
        <name>ATP</name>
        <dbReference type="ChEBI" id="CHEBI:30616"/>
    </ligand>
</feature>
<protein>
    <recommendedName>
        <fullName evidence="8">Glutamate 5-kinase</fullName>
        <ecNumber evidence="8">2.7.2.11</ecNumber>
    </recommendedName>
    <alternativeName>
        <fullName evidence="8">Gamma-glutamyl kinase</fullName>
        <shortName evidence="8">GK</shortName>
    </alternativeName>
</protein>
<dbReference type="Proteomes" id="UP000195326">
    <property type="component" value="Unassembled WGS sequence"/>
</dbReference>
<dbReference type="UniPathway" id="UPA00098">
    <property type="reaction ID" value="UER00359"/>
</dbReference>
<keyword evidence="6 8" id="KW-0418">Kinase</keyword>
<dbReference type="STRING" id="501571.GCA_900143195_00862"/>
<dbReference type="EMBL" id="NFKK01000007">
    <property type="protein sequence ID" value="OUP52840.1"/>
    <property type="molecule type" value="Genomic_DNA"/>
</dbReference>
<dbReference type="InterPro" id="IPR036393">
    <property type="entry name" value="AceGlu_kinase-like_sf"/>
</dbReference>
<dbReference type="PROSITE" id="PS00902">
    <property type="entry name" value="GLUTAMATE_5_KINASE"/>
    <property type="match status" value="1"/>
</dbReference>
<dbReference type="PANTHER" id="PTHR43654:SF1">
    <property type="entry name" value="ISOPENTENYL PHOSPHATE KINASE"/>
    <property type="match status" value="1"/>
</dbReference>
<dbReference type="InterPro" id="IPR011529">
    <property type="entry name" value="Glu_5kinase"/>
</dbReference>
<dbReference type="Pfam" id="PF00696">
    <property type="entry name" value="AA_kinase"/>
    <property type="match status" value="1"/>
</dbReference>
<keyword evidence="3 8" id="KW-0641">Proline biosynthesis</keyword>
<gene>
    <name evidence="8" type="primary">proB</name>
    <name evidence="11" type="ORF">B5F15_09965</name>
    <name evidence="10" type="ORF">B5F17_07600</name>
</gene>
<comment type="pathway">
    <text evidence="8">Amino-acid biosynthesis; L-proline biosynthesis; L-glutamate 5-semialdehyde from L-glutamate: step 1/2.</text>
</comment>
<dbReference type="InterPro" id="IPR005715">
    <property type="entry name" value="Glu_5kinase/COase_Synthase"/>
</dbReference>
<evidence type="ECO:0000256" key="3">
    <source>
        <dbReference type="ARBA" id="ARBA00022650"/>
    </source>
</evidence>
<comment type="function">
    <text evidence="8">Catalyzes the transfer of a phosphate group to glutamate to form L-glutamate 5-phosphate.</text>
</comment>
<dbReference type="FunFam" id="3.40.1160.10:FF:000018">
    <property type="entry name" value="Glutamate 5-kinase"/>
    <property type="match status" value="1"/>
</dbReference>
<dbReference type="GO" id="GO:0004349">
    <property type="term" value="F:glutamate 5-kinase activity"/>
    <property type="evidence" value="ECO:0007669"/>
    <property type="project" value="UniProtKB-UniRule"/>
</dbReference>
<accession>A0A1Y4LAB4</accession>
<evidence type="ECO:0000256" key="2">
    <source>
        <dbReference type="ARBA" id="ARBA00022605"/>
    </source>
</evidence>
<evidence type="ECO:0000313" key="10">
    <source>
        <dbReference type="EMBL" id="OUP52840.1"/>
    </source>
</evidence>
<evidence type="ECO:0000259" key="9">
    <source>
        <dbReference type="Pfam" id="PF00696"/>
    </source>
</evidence>
<dbReference type="EMBL" id="NFKL01000013">
    <property type="protein sequence ID" value="OUP57424.1"/>
    <property type="molecule type" value="Genomic_DNA"/>
</dbReference>
<keyword evidence="4 8" id="KW-0808">Transferase</keyword>
<reference evidence="10" key="2">
    <citation type="journal article" date="2018" name="BMC Genomics">
        <title>Whole genome sequencing and function prediction of 133 gut anaerobes isolated from chicken caecum in pure cultures.</title>
        <authorList>
            <person name="Medvecky M."/>
            <person name="Cejkova D."/>
            <person name="Polansky O."/>
            <person name="Karasova D."/>
            <person name="Kubasova T."/>
            <person name="Cizek A."/>
            <person name="Rychlik I."/>
        </authorList>
    </citation>
    <scope>NUCLEOTIDE SEQUENCE</scope>
    <source>
        <strain evidence="11">An179</strain>
        <strain evidence="10">An180</strain>
    </source>
</reference>
<reference evidence="12 13" key="1">
    <citation type="submission" date="2017-04" db="EMBL/GenBank/DDBJ databases">
        <title>Function of individual gut microbiota members based on whole genome sequencing of pure cultures obtained from chicken caecum.</title>
        <authorList>
            <person name="Medvecky M."/>
            <person name="Cejkova D."/>
            <person name="Polansky O."/>
            <person name="Karasova D."/>
            <person name="Kubasova T."/>
            <person name="Cizek A."/>
            <person name="Rychlik I."/>
        </authorList>
    </citation>
    <scope>NUCLEOTIDE SEQUENCE [LARGE SCALE GENOMIC DNA]</scope>
    <source>
        <strain evidence="12">An179</strain>
        <strain evidence="13">An180</strain>
    </source>
</reference>
<evidence type="ECO:0000313" key="12">
    <source>
        <dbReference type="Proteomes" id="UP000195326"/>
    </source>
</evidence>
<dbReference type="GO" id="GO:0005829">
    <property type="term" value="C:cytosol"/>
    <property type="evidence" value="ECO:0007669"/>
    <property type="project" value="TreeGrafter"/>
</dbReference>
<comment type="caution">
    <text evidence="10">The sequence shown here is derived from an EMBL/GenBank/DDBJ whole genome shotgun (WGS) entry which is preliminary data.</text>
</comment>
<evidence type="ECO:0000313" key="11">
    <source>
        <dbReference type="EMBL" id="OUP57424.1"/>
    </source>
</evidence>
<dbReference type="Proteomes" id="UP000195897">
    <property type="component" value="Unassembled WGS sequence"/>
</dbReference>
<dbReference type="SUPFAM" id="SSF53633">
    <property type="entry name" value="Carbamate kinase-like"/>
    <property type="match status" value="1"/>
</dbReference>
<keyword evidence="5 8" id="KW-0547">Nucleotide-binding</keyword>
<dbReference type="Gene3D" id="3.40.1160.10">
    <property type="entry name" value="Acetylglutamate kinase-like"/>
    <property type="match status" value="1"/>
</dbReference>
<feature type="binding site" evidence="8">
    <location>
        <position position="156"/>
    </location>
    <ligand>
        <name>substrate</name>
    </ligand>
</feature>
<feature type="domain" description="Aspartate/glutamate/uridylate kinase" evidence="9">
    <location>
        <begin position="9"/>
        <end position="241"/>
    </location>
</feature>
<dbReference type="GO" id="GO:0055129">
    <property type="term" value="P:L-proline biosynthetic process"/>
    <property type="evidence" value="ECO:0007669"/>
    <property type="project" value="UniProtKB-UniRule"/>
</dbReference>
<sequence length="271" mass="29465">MSTRSDARRLVLKIGTSSLTYPNGKLNIRCIEHLVRVISDLHNRGFELVLVSSGAVGVGLNKLGIVDRPRDMRMKQAAAAVGQCELMHIYDKMFLEYGVTVAQVLLTRHNIASAEHYANVEGTFDALLTAGVVPIVNENDVVSTEELSRVETFGDNDTLSAVVAQLCKADLLIIFTDIDGLYSDNPRENPDAQLISRVEAINDDLRKIAGGPGTKGGTGGMATKLSAAEICMENGVSMLITKGDRAEVLYDIVDGKKVGTLFKRKFKRKKV</sequence>
<evidence type="ECO:0000256" key="4">
    <source>
        <dbReference type="ARBA" id="ARBA00022679"/>
    </source>
</evidence>
<dbReference type="InterPro" id="IPR001057">
    <property type="entry name" value="Glu/AcGlu_kinase"/>
</dbReference>
<comment type="catalytic activity">
    <reaction evidence="8">
        <text>L-glutamate + ATP = L-glutamyl 5-phosphate + ADP</text>
        <dbReference type="Rhea" id="RHEA:14877"/>
        <dbReference type="ChEBI" id="CHEBI:29985"/>
        <dbReference type="ChEBI" id="CHEBI:30616"/>
        <dbReference type="ChEBI" id="CHEBI:58274"/>
        <dbReference type="ChEBI" id="CHEBI:456216"/>
        <dbReference type="EC" id="2.7.2.11"/>
    </reaction>
</comment>
<dbReference type="InterPro" id="IPR001048">
    <property type="entry name" value="Asp/Glu/Uridylate_kinase"/>
</dbReference>
<dbReference type="PANTHER" id="PTHR43654">
    <property type="entry name" value="GLUTAMATE 5-KINASE"/>
    <property type="match status" value="1"/>
</dbReference>
<keyword evidence="7 8" id="KW-0067">ATP-binding</keyword>
<feature type="binding site" evidence="8">
    <location>
        <position position="53"/>
    </location>
    <ligand>
        <name>substrate</name>
    </ligand>
</feature>
<evidence type="ECO:0000256" key="5">
    <source>
        <dbReference type="ARBA" id="ARBA00022741"/>
    </source>
</evidence>
<dbReference type="InterPro" id="IPR019797">
    <property type="entry name" value="Glutamate_5-kinase_CS"/>
</dbReference>
<feature type="binding site" evidence="8">
    <location>
        <position position="140"/>
    </location>
    <ligand>
        <name>substrate</name>
    </ligand>
</feature>
<evidence type="ECO:0000256" key="8">
    <source>
        <dbReference type="HAMAP-Rule" id="MF_00456"/>
    </source>
</evidence>
<dbReference type="RefSeq" id="WP_087372589.1">
    <property type="nucleotide sequence ID" value="NZ_NFKK01000007.1"/>
</dbReference>
<dbReference type="HAMAP" id="MF_00456">
    <property type="entry name" value="ProB"/>
    <property type="match status" value="1"/>
</dbReference>
<dbReference type="EC" id="2.7.2.11" evidence="8"/>
<evidence type="ECO:0000313" key="13">
    <source>
        <dbReference type="Proteomes" id="UP000195897"/>
    </source>
</evidence>
<evidence type="ECO:0000256" key="7">
    <source>
        <dbReference type="ARBA" id="ARBA00022840"/>
    </source>
</evidence>
<dbReference type="GO" id="GO:0005524">
    <property type="term" value="F:ATP binding"/>
    <property type="evidence" value="ECO:0007669"/>
    <property type="project" value="UniProtKB-KW"/>
</dbReference>
<dbReference type="InterPro" id="IPR041739">
    <property type="entry name" value="G5K_ProB"/>
</dbReference>
<keyword evidence="2 8" id="KW-0028">Amino-acid biosynthesis</keyword>
<evidence type="ECO:0000256" key="1">
    <source>
        <dbReference type="ARBA" id="ARBA00022490"/>
    </source>
</evidence>
<dbReference type="NCBIfam" id="TIGR01027">
    <property type="entry name" value="proB"/>
    <property type="match status" value="1"/>
</dbReference>
<dbReference type="PRINTS" id="PR00474">
    <property type="entry name" value="GLU5KINASE"/>
</dbReference>
<organism evidence="10 13">
    <name type="scientific">Butyricicoccus pullicaecorum</name>
    <dbReference type="NCBI Taxonomy" id="501571"/>
    <lineage>
        <taxon>Bacteria</taxon>
        <taxon>Bacillati</taxon>
        <taxon>Bacillota</taxon>
        <taxon>Clostridia</taxon>
        <taxon>Eubacteriales</taxon>
        <taxon>Butyricicoccaceae</taxon>
        <taxon>Butyricicoccus</taxon>
    </lineage>
</organism>